<gene>
    <name evidence="2" type="ORF">PGLA1383_LOCUS55369</name>
</gene>
<evidence type="ECO:0000313" key="2">
    <source>
        <dbReference type="EMBL" id="CAE8640524.1"/>
    </source>
</evidence>
<proteinExistence type="predicted"/>
<evidence type="ECO:0000313" key="3">
    <source>
        <dbReference type="Proteomes" id="UP000654075"/>
    </source>
</evidence>
<dbReference type="AlphaFoldDB" id="A0A813HPB4"/>
<keyword evidence="3" id="KW-1185">Reference proteome</keyword>
<feature type="region of interest" description="Disordered" evidence="1">
    <location>
        <begin position="1"/>
        <end position="20"/>
    </location>
</feature>
<comment type="caution">
    <text evidence="2">The sequence shown here is derived from an EMBL/GenBank/DDBJ whole genome shotgun (WGS) entry which is preliminary data.</text>
</comment>
<organism evidence="2 3">
    <name type="scientific">Polarella glacialis</name>
    <name type="common">Dinoflagellate</name>
    <dbReference type="NCBI Taxonomy" id="89957"/>
    <lineage>
        <taxon>Eukaryota</taxon>
        <taxon>Sar</taxon>
        <taxon>Alveolata</taxon>
        <taxon>Dinophyceae</taxon>
        <taxon>Suessiales</taxon>
        <taxon>Suessiaceae</taxon>
        <taxon>Polarella</taxon>
    </lineage>
</organism>
<dbReference type="Proteomes" id="UP000654075">
    <property type="component" value="Unassembled WGS sequence"/>
</dbReference>
<protein>
    <submittedName>
        <fullName evidence="2">Uncharacterized protein</fullName>
    </submittedName>
</protein>
<evidence type="ECO:0000256" key="1">
    <source>
        <dbReference type="SAM" id="MobiDB-lite"/>
    </source>
</evidence>
<reference evidence="2" key="1">
    <citation type="submission" date="2021-02" db="EMBL/GenBank/DDBJ databases">
        <authorList>
            <person name="Dougan E. K."/>
            <person name="Rhodes N."/>
            <person name="Thang M."/>
            <person name="Chan C."/>
        </authorList>
    </citation>
    <scope>NUCLEOTIDE SEQUENCE</scope>
</reference>
<dbReference type="EMBL" id="CAJNNV010032620">
    <property type="protein sequence ID" value="CAE8640524.1"/>
    <property type="molecule type" value="Genomic_DNA"/>
</dbReference>
<sequence length="115" mass="11726">RHPGRRGRAAGPPLAAQSPAAQLPRTLAPALAACFGGGRCCQAGEGHAGNLALSQGLLSNAVGGLEGFGGPPPRTIQSWVLDFLSIHFAFWDSGLEGSGRGVGVRETLPCNTAPW</sequence>
<name>A0A813HPB4_POLGL</name>
<accession>A0A813HPB4</accession>
<feature type="non-terminal residue" evidence="2">
    <location>
        <position position="115"/>
    </location>
</feature>
<feature type="compositionally biased region" description="Low complexity" evidence="1">
    <location>
        <begin position="9"/>
        <end position="20"/>
    </location>
</feature>